<evidence type="ECO:0000313" key="2">
    <source>
        <dbReference type="Proteomes" id="UP000886750"/>
    </source>
</evidence>
<protein>
    <submittedName>
        <fullName evidence="1">Uncharacterized protein</fullName>
    </submittedName>
</protein>
<organism evidence="1 2">
    <name type="scientific">Candidatus Borkfalkia excrementigallinarum</name>
    <dbReference type="NCBI Taxonomy" id="2838506"/>
    <lineage>
        <taxon>Bacteria</taxon>
        <taxon>Bacillati</taxon>
        <taxon>Bacillota</taxon>
        <taxon>Clostridia</taxon>
        <taxon>Christensenellales</taxon>
        <taxon>Christensenellaceae</taxon>
        <taxon>Candidatus Borkfalkia</taxon>
    </lineage>
</organism>
<evidence type="ECO:0000313" key="1">
    <source>
        <dbReference type="EMBL" id="HIY96992.1"/>
    </source>
</evidence>
<reference evidence="1" key="1">
    <citation type="journal article" date="2021" name="PeerJ">
        <title>Extensive microbial diversity within the chicken gut microbiome revealed by metagenomics and culture.</title>
        <authorList>
            <person name="Gilroy R."/>
            <person name="Ravi A."/>
            <person name="Getino M."/>
            <person name="Pursley I."/>
            <person name="Horton D.L."/>
            <person name="Alikhan N.F."/>
            <person name="Baker D."/>
            <person name="Gharbi K."/>
            <person name="Hall N."/>
            <person name="Watson M."/>
            <person name="Adriaenssens E.M."/>
            <person name="Foster-Nyarko E."/>
            <person name="Jarju S."/>
            <person name="Secka A."/>
            <person name="Antonio M."/>
            <person name="Oren A."/>
            <person name="Chaudhuri R.R."/>
            <person name="La Ragione R."/>
            <person name="Hildebrand F."/>
            <person name="Pallen M.J."/>
        </authorList>
    </citation>
    <scope>NUCLEOTIDE SEQUENCE</scope>
    <source>
        <strain evidence="1">1345</strain>
    </source>
</reference>
<reference evidence="1" key="2">
    <citation type="submission" date="2021-04" db="EMBL/GenBank/DDBJ databases">
        <authorList>
            <person name="Gilroy R."/>
        </authorList>
    </citation>
    <scope>NUCLEOTIDE SEQUENCE</scope>
    <source>
        <strain evidence="1">1345</strain>
    </source>
</reference>
<name>A0A9D2CST9_9FIRM</name>
<dbReference type="EMBL" id="DXCQ01000039">
    <property type="protein sequence ID" value="HIY96992.1"/>
    <property type="molecule type" value="Genomic_DNA"/>
</dbReference>
<comment type="caution">
    <text evidence="1">The sequence shown here is derived from an EMBL/GenBank/DDBJ whole genome shotgun (WGS) entry which is preliminary data.</text>
</comment>
<gene>
    <name evidence="1" type="ORF">H9729_04825</name>
</gene>
<sequence>PASGRSAKLAALGASAHPYLRESAFAGKVNAVRVVWCALKRRAAEENSDCTERSEGNGVCLKVTTICFVSSKQIV</sequence>
<feature type="non-terminal residue" evidence="1">
    <location>
        <position position="1"/>
    </location>
</feature>
<proteinExistence type="predicted"/>
<accession>A0A9D2CST9</accession>
<dbReference type="AlphaFoldDB" id="A0A9D2CST9"/>
<dbReference type="Proteomes" id="UP000886750">
    <property type="component" value="Unassembled WGS sequence"/>
</dbReference>